<gene>
    <name evidence="3" type="ORF">Acr_00g0025210</name>
</gene>
<dbReference type="PROSITE" id="PS51089">
    <property type="entry name" value="HP"/>
    <property type="match status" value="1"/>
</dbReference>
<name>A0A7J0DDA8_9ERIC</name>
<evidence type="ECO:0000313" key="4">
    <source>
        <dbReference type="Proteomes" id="UP000585474"/>
    </source>
</evidence>
<dbReference type="GO" id="GO:0007015">
    <property type="term" value="P:actin filament organization"/>
    <property type="evidence" value="ECO:0007669"/>
    <property type="project" value="UniProtKB-ARBA"/>
</dbReference>
<reference evidence="4" key="1">
    <citation type="submission" date="2019-07" db="EMBL/GenBank/DDBJ databases">
        <title>De Novo Assembly of kiwifruit Actinidia rufa.</title>
        <authorList>
            <person name="Sugita-Konishi S."/>
            <person name="Sato K."/>
            <person name="Mori E."/>
            <person name="Abe Y."/>
            <person name="Kisaki G."/>
            <person name="Hamano K."/>
            <person name="Suezawa K."/>
            <person name="Otani M."/>
            <person name="Fukuda T."/>
            <person name="Manabe T."/>
            <person name="Gomi K."/>
            <person name="Tabuchi M."/>
            <person name="Akimitsu K."/>
            <person name="Kataoka I."/>
        </authorList>
    </citation>
    <scope>NUCLEOTIDE SEQUENCE [LARGE SCALE GENOMIC DNA]</scope>
    <source>
        <strain evidence="4">cv. Fuchu</strain>
    </source>
</reference>
<feature type="region of interest" description="Disordered" evidence="1">
    <location>
        <begin position="176"/>
        <end position="202"/>
    </location>
</feature>
<dbReference type="InterPro" id="IPR029006">
    <property type="entry name" value="ADF-H/Gelsolin-like_dom_sf"/>
</dbReference>
<dbReference type="GO" id="GO:0051015">
    <property type="term" value="F:actin filament binding"/>
    <property type="evidence" value="ECO:0007669"/>
    <property type="project" value="InterPro"/>
</dbReference>
<dbReference type="SUPFAM" id="SSF47050">
    <property type="entry name" value="VHP, Villin headpiece domain"/>
    <property type="match status" value="1"/>
</dbReference>
<evidence type="ECO:0000259" key="2">
    <source>
        <dbReference type="PROSITE" id="PS51089"/>
    </source>
</evidence>
<dbReference type="InterPro" id="IPR036886">
    <property type="entry name" value="Villin_headpiece_dom_sf"/>
</dbReference>
<keyword evidence="4" id="KW-1185">Reference proteome</keyword>
<organism evidence="3 4">
    <name type="scientific">Actinidia rufa</name>
    <dbReference type="NCBI Taxonomy" id="165716"/>
    <lineage>
        <taxon>Eukaryota</taxon>
        <taxon>Viridiplantae</taxon>
        <taxon>Streptophyta</taxon>
        <taxon>Embryophyta</taxon>
        <taxon>Tracheophyta</taxon>
        <taxon>Spermatophyta</taxon>
        <taxon>Magnoliopsida</taxon>
        <taxon>eudicotyledons</taxon>
        <taxon>Gunneridae</taxon>
        <taxon>Pentapetalae</taxon>
        <taxon>asterids</taxon>
        <taxon>Ericales</taxon>
        <taxon>Actinidiaceae</taxon>
        <taxon>Actinidia</taxon>
    </lineage>
</organism>
<dbReference type="PANTHER" id="PTHR11977">
    <property type="entry name" value="VILLIN"/>
    <property type="match status" value="1"/>
</dbReference>
<protein>
    <submittedName>
        <fullName evidence="3">Villin 4</fullName>
    </submittedName>
</protein>
<dbReference type="Gene3D" id="3.40.20.10">
    <property type="entry name" value="Severin"/>
    <property type="match status" value="1"/>
</dbReference>
<dbReference type="FunFam" id="1.10.950.10:FF:000004">
    <property type="entry name" value="Villin-like 1"/>
    <property type="match status" value="1"/>
</dbReference>
<dbReference type="InterPro" id="IPR003128">
    <property type="entry name" value="Villin_headpiece"/>
</dbReference>
<dbReference type="Proteomes" id="UP000585474">
    <property type="component" value="Unassembled WGS sequence"/>
</dbReference>
<proteinExistence type="predicted"/>
<evidence type="ECO:0000256" key="1">
    <source>
        <dbReference type="SAM" id="MobiDB-lite"/>
    </source>
</evidence>
<comment type="caution">
    <text evidence="3">The sequence shown here is derived from an EMBL/GenBank/DDBJ whole genome shotgun (WGS) entry which is preliminary data.</text>
</comment>
<dbReference type="PANTHER" id="PTHR11977:SF138">
    <property type="entry name" value="VILLIN-4"/>
    <property type="match status" value="1"/>
</dbReference>
<dbReference type="Gene3D" id="1.10.950.10">
    <property type="entry name" value="Villin headpiece domain"/>
    <property type="match status" value="1"/>
</dbReference>
<dbReference type="OrthoDB" id="1713913at2759"/>
<feature type="region of interest" description="Disordered" evidence="1">
    <location>
        <begin position="67"/>
        <end position="108"/>
    </location>
</feature>
<dbReference type="Pfam" id="PF02209">
    <property type="entry name" value="VHP"/>
    <property type="match status" value="1"/>
</dbReference>
<dbReference type="AlphaFoldDB" id="A0A7J0DDA8"/>
<evidence type="ECO:0000313" key="3">
    <source>
        <dbReference type="EMBL" id="GFS32884.1"/>
    </source>
</evidence>
<feature type="domain" description="HP" evidence="2">
    <location>
        <begin position="222"/>
        <end position="287"/>
    </location>
</feature>
<dbReference type="GO" id="GO:0051014">
    <property type="term" value="P:actin filament severing"/>
    <property type="evidence" value="ECO:0007669"/>
    <property type="project" value="TreeGrafter"/>
</dbReference>
<dbReference type="InterPro" id="IPR007122">
    <property type="entry name" value="Villin/Gelsolin"/>
</dbReference>
<sequence length="287" mass="32691">MFATISYYFQQKFLERDFLLEKLSREAPIYVVVEGSEPSFFTRFFTWDSAKSAMHGNSFQRKLARVKNGGTPNVDKPKRRTPVSYGGRSAVPEKSQRSRSMSFSPDRVRVRGRSPAFNALAANFENPNARNLSTPPPIVRKLYPKSVTPDSEKSDSRSAAIAALTATFEQPPREPIIPRSVKVSPEAPKQKPEANSKENSMSSRIEALTIQEDVKEGEAEDEEGLPIYPYERLKISSQYPVTEIDVTKRETYLSSEEFREKFGMAKDAFYKLPKWKQNKLKMALQLF</sequence>
<dbReference type="SMART" id="SM00153">
    <property type="entry name" value="VHP"/>
    <property type="match status" value="1"/>
</dbReference>
<dbReference type="EMBL" id="BJWL01000173">
    <property type="protein sequence ID" value="GFS32884.1"/>
    <property type="molecule type" value="Genomic_DNA"/>
</dbReference>
<accession>A0A7J0DDA8</accession>
<feature type="region of interest" description="Disordered" evidence="1">
    <location>
        <begin position="128"/>
        <end position="158"/>
    </location>
</feature>